<keyword evidence="1" id="KW-0175">Coiled coil</keyword>
<dbReference type="FunFam" id="1.10.418.10:FF:000059">
    <property type="entry name" value="RIKEN cDNA 6430531B16 gene"/>
    <property type="match status" value="1"/>
</dbReference>
<evidence type="ECO:0000259" key="2">
    <source>
        <dbReference type="PROSITE" id="PS50021"/>
    </source>
</evidence>
<dbReference type="PANTHER" id="PTHR12509:SF9">
    <property type="entry name" value="SPERM FLAGELLAR PROTEIN 1 ISOFORM X1"/>
    <property type="match status" value="1"/>
</dbReference>
<dbReference type="AlphaFoldDB" id="A0AAD1XW96"/>
<feature type="coiled-coil region" evidence="1">
    <location>
        <begin position="171"/>
        <end position="226"/>
    </location>
</feature>
<dbReference type="InterPro" id="IPR052111">
    <property type="entry name" value="Spermatogenesis_Ciliary_MAP"/>
</dbReference>
<dbReference type="Pfam" id="PF06294">
    <property type="entry name" value="CH_2"/>
    <property type="match status" value="1"/>
</dbReference>
<sequence>MEAPYLDEEEMQIIYNWVDEIPLSRPKRNISRDFADGVLMAEIIAHYFPSFVELHNYSQANSVTKKIYNWNTLNQKVFKKLGFQISKKDIEGIVNAHPEIIERVLKKVKDNIENYRSRKPGSKKGVKKASGIKPYQKAMHGIDMNMMDINNTENMEDEREYLKTQVDTELLIEKEQTIQELRETIGILEIKLKKFEQLVKLKDQKIHTLSNKLQEYEDVYGALHQEGEERM</sequence>
<comment type="caution">
    <text evidence="3">The sequence shown here is derived from an EMBL/GenBank/DDBJ whole genome shotgun (WGS) entry which is preliminary data.</text>
</comment>
<name>A0AAD1XW96_EUPCR</name>
<dbReference type="GO" id="GO:0051493">
    <property type="term" value="P:regulation of cytoskeleton organization"/>
    <property type="evidence" value="ECO:0007669"/>
    <property type="project" value="TreeGrafter"/>
</dbReference>
<gene>
    <name evidence="3" type="ORF">ECRASSUSDP1_LOCUS21652</name>
</gene>
<evidence type="ECO:0000313" key="3">
    <source>
        <dbReference type="EMBL" id="CAI2380220.1"/>
    </source>
</evidence>
<dbReference type="GO" id="GO:0005930">
    <property type="term" value="C:axoneme"/>
    <property type="evidence" value="ECO:0007669"/>
    <property type="project" value="TreeGrafter"/>
</dbReference>
<organism evidence="3 4">
    <name type="scientific">Euplotes crassus</name>
    <dbReference type="NCBI Taxonomy" id="5936"/>
    <lineage>
        <taxon>Eukaryota</taxon>
        <taxon>Sar</taxon>
        <taxon>Alveolata</taxon>
        <taxon>Ciliophora</taxon>
        <taxon>Intramacronucleata</taxon>
        <taxon>Spirotrichea</taxon>
        <taxon>Hypotrichia</taxon>
        <taxon>Euplotida</taxon>
        <taxon>Euplotidae</taxon>
        <taxon>Moneuplotes</taxon>
    </lineage>
</organism>
<dbReference type="Gene3D" id="1.10.418.10">
    <property type="entry name" value="Calponin-like domain"/>
    <property type="match status" value="1"/>
</dbReference>
<evidence type="ECO:0000256" key="1">
    <source>
        <dbReference type="SAM" id="Coils"/>
    </source>
</evidence>
<dbReference type="EMBL" id="CAMPGE010022155">
    <property type="protein sequence ID" value="CAI2380220.1"/>
    <property type="molecule type" value="Genomic_DNA"/>
</dbReference>
<feature type="domain" description="Calponin-homology (CH)" evidence="2">
    <location>
        <begin position="8"/>
        <end position="116"/>
    </location>
</feature>
<protein>
    <recommendedName>
        <fullName evidence="2">Calponin-homology (CH) domain-containing protein</fullName>
    </recommendedName>
</protein>
<dbReference type="SUPFAM" id="SSF47576">
    <property type="entry name" value="Calponin-homology domain, CH-domain"/>
    <property type="match status" value="1"/>
</dbReference>
<dbReference type="InterPro" id="IPR036872">
    <property type="entry name" value="CH_dom_sf"/>
</dbReference>
<accession>A0AAD1XW96</accession>
<dbReference type="PANTHER" id="PTHR12509">
    <property type="entry name" value="SPERMATOGENESIS-ASSOCIATED 4-RELATED"/>
    <property type="match status" value="1"/>
</dbReference>
<reference evidence="3" key="1">
    <citation type="submission" date="2023-07" db="EMBL/GenBank/DDBJ databases">
        <authorList>
            <consortium name="AG Swart"/>
            <person name="Singh M."/>
            <person name="Singh A."/>
            <person name="Seah K."/>
            <person name="Emmerich C."/>
        </authorList>
    </citation>
    <scope>NUCLEOTIDE SEQUENCE</scope>
    <source>
        <strain evidence="3">DP1</strain>
    </source>
</reference>
<dbReference type="InterPro" id="IPR010441">
    <property type="entry name" value="CH_2"/>
</dbReference>
<keyword evidence="4" id="KW-1185">Reference proteome</keyword>
<proteinExistence type="predicted"/>
<dbReference type="Proteomes" id="UP001295684">
    <property type="component" value="Unassembled WGS sequence"/>
</dbReference>
<dbReference type="InterPro" id="IPR001715">
    <property type="entry name" value="CH_dom"/>
</dbReference>
<dbReference type="PROSITE" id="PS50021">
    <property type="entry name" value="CH"/>
    <property type="match status" value="1"/>
</dbReference>
<dbReference type="GO" id="GO:0008017">
    <property type="term" value="F:microtubule binding"/>
    <property type="evidence" value="ECO:0007669"/>
    <property type="project" value="TreeGrafter"/>
</dbReference>
<evidence type="ECO:0000313" key="4">
    <source>
        <dbReference type="Proteomes" id="UP001295684"/>
    </source>
</evidence>